<dbReference type="EMBL" id="FOQK01000005">
    <property type="protein sequence ID" value="SFH80447.1"/>
    <property type="molecule type" value="Genomic_DNA"/>
</dbReference>
<dbReference type="AlphaFoldDB" id="A0A1I3D147"/>
<gene>
    <name evidence="1" type="ORF">SAMN04487861_10534</name>
</gene>
<accession>A0A1I3D147</accession>
<evidence type="ECO:0000313" key="2">
    <source>
        <dbReference type="Proteomes" id="UP000183639"/>
    </source>
</evidence>
<name>A0A1I3D147_SELRU</name>
<organism evidence="1 2">
    <name type="scientific">Selenomonas ruminantium</name>
    <dbReference type="NCBI Taxonomy" id="971"/>
    <lineage>
        <taxon>Bacteria</taxon>
        <taxon>Bacillati</taxon>
        <taxon>Bacillota</taxon>
        <taxon>Negativicutes</taxon>
        <taxon>Selenomonadales</taxon>
        <taxon>Selenomonadaceae</taxon>
        <taxon>Selenomonas</taxon>
    </lineage>
</organism>
<dbReference type="Proteomes" id="UP000183639">
    <property type="component" value="Unassembled WGS sequence"/>
</dbReference>
<reference evidence="1 2" key="1">
    <citation type="submission" date="2016-10" db="EMBL/GenBank/DDBJ databases">
        <authorList>
            <person name="de Groot N.N."/>
        </authorList>
    </citation>
    <scope>NUCLEOTIDE SEQUENCE [LARGE SCALE GENOMIC DNA]</scope>
    <source>
        <strain evidence="1 2">Z108</strain>
    </source>
</reference>
<evidence type="ECO:0000313" key="1">
    <source>
        <dbReference type="EMBL" id="SFH80447.1"/>
    </source>
</evidence>
<protein>
    <submittedName>
        <fullName evidence="1">Uncharacterized protein</fullName>
    </submittedName>
</protein>
<sequence length="160" mass="18554">MIRLVETDWFRLVEDAALTAPVRPVGLSYRAYPYFMEEKSFRRLSHKLAAYQPQAGMEYCDFLFAPTFMVGDRFQLLFKWLAPEMEFCQVTLMPVPESAEAKPLHYWVPFLPIAAAGQRIRCQRQRDKVTWLFSLAAAESILRRAPLGICFEPVEVEGWA</sequence>
<proteinExistence type="predicted"/>